<sequence length="481" mass="54878">MEAPQMVPCVPVPLDERVFPTLVSKAKDWALMHGAAMRSKTNFSLDSLNFAPFALIPSTFPRKEFEKAVNIQIVLNELIHKVAHDHQFLSEQLRSTIKVDEFTNRLFQLYETVHREGVAQDIDLGLFRSDYLLDFLDKTGIKQVEFNTVSVSFAGAGSRLIHLHRFVLEELGRADLLDHLPENNALTGLCEGLIEAWKIYNNKKAVILFIVEDVTYNICDQRFHEFEIRKLNPQVRVIRRTLTEVFDTGHMTDRRQLVIEDMEVAVVYFRSGYEPSQYHSEKEWDARLLIERSTAIKCPAIHYHLAGTKKVQEALARPLVLEKFLNNPKEVELVREIFTGIYSLDFDQFGNEAVELALRDPEKFVLKPQREGGGNNIYGLDVKRKMEEMINSQERSAWILMARIIPPVQDSYIIRPGVEAKYNELQQVVSELGIFGVIIGDSKEIHVNRQVGHMLRTKLSTANEGGVAAGDGCLDSPFLVD</sequence>
<evidence type="ECO:0000256" key="1">
    <source>
        <dbReference type="ARBA" id="ARBA00004965"/>
    </source>
</evidence>
<dbReference type="SUPFAM" id="SSF52440">
    <property type="entry name" value="PreATP-grasp domain"/>
    <property type="match status" value="1"/>
</dbReference>
<organism evidence="19">
    <name type="scientific">Menopon gallinae</name>
    <name type="common">poultry shaft louse</name>
    <dbReference type="NCBI Taxonomy" id="328185"/>
    <lineage>
        <taxon>Eukaryota</taxon>
        <taxon>Metazoa</taxon>
        <taxon>Ecdysozoa</taxon>
        <taxon>Arthropoda</taxon>
        <taxon>Hexapoda</taxon>
        <taxon>Insecta</taxon>
        <taxon>Pterygota</taxon>
        <taxon>Neoptera</taxon>
        <taxon>Paraneoptera</taxon>
        <taxon>Psocodea</taxon>
        <taxon>Troctomorpha</taxon>
        <taxon>Phthiraptera</taxon>
        <taxon>Amblycera</taxon>
        <taxon>Menoponidae</taxon>
        <taxon>Menopon</taxon>
    </lineage>
</organism>
<protein>
    <recommendedName>
        <fullName evidence="5 15">Glutathione synthetase</fullName>
        <shortName evidence="15">GSH-S</shortName>
        <ecNumber evidence="4 15">6.3.2.3</ecNumber>
    </recommendedName>
</protein>
<dbReference type="PIRSF" id="PIRSF001558">
    <property type="entry name" value="GSHase"/>
    <property type="match status" value="1"/>
</dbReference>
<evidence type="ECO:0000256" key="17">
    <source>
        <dbReference type="PIRSR" id="PIRSR001558-2"/>
    </source>
</evidence>
<dbReference type="FunFam" id="3.30.1490.80:FF:000009">
    <property type="entry name" value="Glutathione synthetase"/>
    <property type="match status" value="1"/>
</dbReference>
<keyword evidence="10 15" id="KW-0067">ATP-binding</keyword>
<dbReference type="Gene3D" id="3.40.50.1760">
    <property type="entry name" value="Glutathione synthase, substrate-binding domain superfamily, eukaryotic"/>
    <property type="match status" value="1"/>
</dbReference>
<dbReference type="GO" id="GO:0000287">
    <property type="term" value="F:magnesium ion binding"/>
    <property type="evidence" value="ECO:0007669"/>
    <property type="project" value="UniProtKB-UniRule"/>
</dbReference>
<comment type="cofactor">
    <cofactor evidence="15 17">
        <name>Mg(2+)</name>
        <dbReference type="ChEBI" id="CHEBI:18420"/>
    </cofactor>
    <text evidence="15 17">Binds 1 Mg(2+) ion per subunit.</text>
</comment>
<comment type="catalytic activity">
    <reaction evidence="13">
        <text>gamma-L-glutamyl-(2S)-2-aminobutanoate + glycine + ATP = ophthalmate + ADP + phosphate + H(+)</text>
        <dbReference type="Rhea" id="RHEA:72075"/>
        <dbReference type="ChEBI" id="CHEBI:15378"/>
        <dbReference type="ChEBI" id="CHEBI:30616"/>
        <dbReference type="ChEBI" id="CHEBI:43474"/>
        <dbReference type="ChEBI" id="CHEBI:57305"/>
        <dbReference type="ChEBI" id="CHEBI:189406"/>
        <dbReference type="ChEBI" id="CHEBI:189750"/>
        <dbReference type="ChEBI" id="CHEBI:456216"/>
    </reaction>
    <physiologicalReaction direction="left-to-right" evidence="13">
        <dbReference type="Rhea" id="RHEA:72076"/>
    </physiologicalReaction>
</comment>
<dbReference type="PANTHER" id="PTHR11130">
    <property type="entry name" value="GLUTATHIONE SYNTHETASE"/>
    <property type="match status" value="1"/>
</dbReference>
<evidence type="ECO:0000256" key="2">
    <source>
        <dbReference type="ARBA" id="ARBA00010385"/>
    </source>
</evidence>
<feature type="binding site" evidence="16">
    <location>
        <position position="456"/>
    </location>
    <ligand>
        <name>substrate</name>
    </ligand>
</feature>
<dbReference type="Gene3D" id="1.10.1080.10">
    <property type="entry name" value="Glutathione Synthetase, Chain A, domain 3"/>
    <property type="match status" value="1"/>
</dbReference>
<dbReference type="AlphaFoldDB" id="A0AAW2HL12"/>
<evidence type="ECO:0000256" key="3">
    <source>
        <dbReference type="ARBA" id="ARBA00011738"/>
    </source>
</evidence>
<evidence type="ECO:0000256" key="7">
    <source>
        <dbReference type="ARBA" id="ARBA00022684"/>
    </source>
</evidence>
<dbReference type="GO" id="GO:0005829">
    <property type="term" value="C:cytosol"/>
    <property type="evidence" value="ECO:0007669"/>
    <property type="project" value="TreeGrafter"/>
</dbReference>
<evidence type="ECO:0000256" key="5">
    <source>
        <dbReference type="ARBA" id="ARBA00020821"/>
    </source>
</evidence>
<comment type="catalytic activity">
    <reaction evidence="12">
        <text>gamma-L-glutamyl-L-cysteine + glycine + ATP = glutathione + ADP + phosphate + H(+)</text>
        <dbReference type="Rhea" id="RHEA:13557"/>
        <dbReference type="ChEBI" id="CHEBI:15378"/>
        <dbReference type="ChEBI" id="CHEBI:30616"/>
        <dbReference type="ChEBI" id="CHEBI:43474"/>
        <dbReference type="ChEBI" id="CHEBI:57305"/>
        <dbReference type="ChEBI" id="CHEBI:57925"/>
        <dbReference type="ChEBI" id="CHEBI:58173"/>
        <dbReference type="ChEBI" id="CHEBI:456216"/>
        <dbReference type="EC" id="6.3.2.3"/>
    </reaction>
    <physiologicalReaction direction="left-to-right" evidence="12">
        <dbReference type="Rhea" id="RHEA:13558"/>
    </physiologicalReaction>
</comment>
<name>A0AAW2HL12_9NEOP</name>
<gene>
    <name evidence="19" type="ORF">PYX00_007888</name>
</gene>
<keyword evidence="7 15" id="KW-0317">Glutathione biosynthesis</keyword>
<keyword evidence="11 15" id="KW-0460">Magnesium</keyword>
<feature type="binding site" evidence="16">
    <location>
        <position position="378"/>
    </location>
    <ligand>
        <name>ATP</name>
        <dbReference type="ChEBI" id="CHEBI:30616"/>
    </ligand>
</feature>
<comment type="subunit">
    <text evidence="3">Homodimer.</text>
</comment>
<dbReference type="GO" id="GO:0043295">
    <property type="term" value="F:glutathione binding"/>
    <property type="evidence" value="ECO:0007669"/>
    <property type="project" value="UniProtKB-UniRule"/>
</dbReference>
<feature type="binding site" evidence="16">
    <location>
        <position position="128"/>
    </location>
    <ligand>
        <name>substrate</name>
    </ligand>
</feature>
<evidence type="ECO:0000256" key="12">
    <source>
        <dbReference type="ARBA" id="ARBA00048871"/>
    </source>
</evidence>
<comment type="similarity">
    <text evidence="2 15">Belongs to the eukaryotic GSH synthase family.</text>
</comment>
<proteinExistence type="inferred from homology"/>
<comment type="function">
    <text evidence="14">Catalyzes the production of glutathione from gamma-glutamylcysteine and glycine in an ATP-dependent manner. Glutathione (gamma-glutamylcysteinylglycine, GSH) is the most abundant intracellular thiol in living aerobic cells and is required for numerous processes including the protection of cells against oxidative damage, amino acid transport, the detoxification of foreign compounds, the maintenance of protein sulfhydryl groups in a reduced state and acts as a cofactor for a number of enzymes. Participates in ophthalmate biosynthesis in hepatocytes.</text>
</comment>
<evidence type="ECO:0000256" key="13">
    <source>
        <dbReference type="ARBA" id="ARBA00052123"/>
    </source>
</evidence>
<dbReference type="EC" id="6.3.2.3" evidence="4 15"/>
<evidence type="ECO:0000256" key="6">
    <source>
        <dbReference type="ARBA" id="ARBA00022598"/>
    </source>
</evidence>
<dbReference type="InterPro" id="IPR014709">
    <property type="entry name" value="Glutathione_synthase_C_euk"/>
</dbReference>
<feature type="binding site" evidence="16">
    <location>
        <position position="145"/>
    </location>
    <ligand>
        <name>ATP</name>
        <dbReference type="ChEBI" id="CHEBI:30616"/>
    </ligand>
</feature>
<dbReference type="InterPro" id="IPR005615">
    <property type="entry name" value="Glutathione_synthase"/>
</dbReference>
<evidence type="ECO:0000256" key="10">
    <source>
        <dbReference type="ARBA" id="ARBA00022840"/>
    </source>
</evidence>
<dbReference type="EMBL" id="JARGDH010000004">
    <property type="protein sequence ID" value="KAL0270492.1"/>
    <property type="molecule type" value="Genomic_DNA"/>
</dbReference>
<dbReference type="NCBIfam" id="TIGR01986">
    <property type="entry name" value="glut_syn_euk"/>
    <property type="match status" value="1"/>
</dbReference>
<dbReference type="Gene3D" id="3.30.470.20">
    <property type="entry name" value="ATP-grasp fold, B domain"/>
    <property type="match status" value="1"/>
</dbReference>
<keyword evidence="8 15" id="KW-0479">Metal-binding</keyword>
<evidence type="ECO:0000256" key="9">
    <source>
        <dbReference type="ARBA" id="ARBA00022741"/>
    </source>
</evidence>
<feature type="binding site" evidence="16">
    <location>
        <begin position="401"/>
        <end position="404"/>
    </location>
    <ligand>
        <name>ATP</name>
        <dbReference type="ChEBI" id="CHEBI:30616"/>
    </ligand>
</feature>
<dbReference type="Pfam" id="PF03199">
    <property type="entry name" value="GSH_synthase"/>
    <property type="match status" value="1"/>
</dbReference>
<comment type="pathway">
    <text evidence="1 15">Sulfur metabolism; glutathione biosynthesis; glutathione from L-cysteine and L-glutamate: step 2/2.</text>
</comment>
<dbReference type="Gene3D" id="3.30.1490.50">
    <property type="match status" value="1"/>
</dbReference>
<dbReference type="FunFam" id="3.30.1490.50:FF:000001">
    <property type="entry name" value="Glutathione synthetase"/>
    <property type="match status" value="1"/>
</dbReference>
<evidence type="ECO:0000256" key="15">
    <source>
        <dbReference type="PIRNR" id="PIRNR001558"/>
    </source>
</evidence>
<dbReference type="SUPFAM" id="SSF56059">
    <property type="entry name" value="Glutathione synthetase ATP-binding domain-like"/>
    <property type="match status" value="1"/>
</dbReference>
<feature type="binding site" evidence="16">
    <location>
        <position position="464"/>
    </location>
    <ligand>
        <name>ATP</name>
        <dbReference type="ChEBI" id="CHEBI:30616"/>
    </ligand>
</feature>
<feature type="binding site" evidence="17">
    <location>
        <position position="371"/>
    </location>
    <ligand>
        <name>Mg(2+)</name>
        <dbReference type="ChEBI" id="CHEBI:18420"/>
    </ligand>
</feature>
<feature type="binding site" evidence="16">
    <location>
        <position position="309"/>
    </location>
    <ligand>
        <name>ATP</name>
        <dbReference type="ChEBI" id="CHEBI:30616"/>
    </ligand>
</feature>
<dbReference type="GO" id="GO:0004363">
    <property type="term" value="F:glutathione synthase activity"/>
    <property type="evidence" value="ECO:0007669"/>
    <property type="project" value="UniProtKB-UniRule"/>
</dbReference>
<evidence type="ECO:0000256" key="11">
    <source>
        <dbReference type="ARBA" id="ARBA00022842"/>
    </source>
</evidence>
<dbReference type="InterPro" id="IPR016185">
    <property type="entry name" value="PreATP-grasp_dom_sf"/>
</dbReference>
<feature type="binding site" evidence="16">
    <location>
        <position position="221"/>
    </location>
    <ligand>
        <name>substrate</name>
    </ligand>
</feature>
<dbReference type="InterPro" id="IPR014049">
    <property type="entry name" value="Glutathione_synthase_N_euk"/>
</dbReference>
<evidence type="ECO:0000256" key="14">
    <source>
        <dbReference type="ARBA" id="ARBA00059746"/>
    </source>
</evidence>
<evidence type="ECO:0000256" key="8">
    <source>
        <dbReference type="ARBA" id="ARBA00022723"/>
    </source>
</evidence>
<feature type="binding site" evidence="17">
    <location>
        <position position="145"/>
    </location>
    <ligand>
        <name>Mg(2+)</name>
        <dbReference type="ChEBI" id="CHEBI:18420"/>
    </ligand>
</feature>
<dbReference type="FunFam" id="3.40.50.1760:FF:000001">
    <property type="entry name" value="Glutathione synthetase"/>
    <property type="match status" value="1"/>
</dbReference>
<reference evidence="19" key="1">
    <citation type="journal article" date="2024" name="Gigascience">
        <title>Chromosome-level genome of the poultry shaft louse Menopon gallinae provides insight into the host-switching and adaptive evolution of parasitic lice.</title>
        <authorList>
            <person name="Xu Y."/>
            <person name="Ma L."/>
            <person name="Liu S."/>
            <person name="Liang Y."/>
            <person name="Liu Q."/>
            <person name="He Z."/>
            <person name="Tian L."/>
            <person name="Duan Y."/>
            <person name="Cai W."/>
            <person name="Li H."/>
            <person name="Song F."/>
        </authorList>
    </citation>
    <scope>NUCLEOTIDE SEQUENCE</scope>
    <source>
        <strain evidence="19">Cailab_2023a</strain>
    </source>
</reference>
<evidence type="ECO:0000256" key="16">
    <source>
        <dbReference type="PIRSR" id="PIRSR001558-1"/>
    </source>
</evidence>
<dbReference type="Pfam" id="PF03917">
    <property type="entry name" value="GSH_synth_ATP"/>
    <property type="match status" value="1"/>
</dbReference>
<dbReference type="InterPro" id="IPR004887">
    <property type="entry name" value="GSH_synth_subst-bd"/>
</dbReference>
<feature type="binding site" evidence="17">
    <location>
        <position position="147"/>
    </location>
    <ligand>
        <name>Mg(2+)</name>
        <dbReference type="ChEBI" id="CHEBI:18420"/>
    </ligand>
</feature>
<feature type="domain" description="Glutathione synthase substrate-binding" evidence="18">
    <location>
        <begin position="205"/>
        <end position="306"/>
    </location>
</feature>
<feature type="binding site" evidence="16">
    <location>
        <position position="431"/>
    </location>
    <ligand>
        <name>ATP</name>
        <dbReference type="ChEBI" id="CHEBI:30616"/>
    </ligand>
</feature>
<evidence type="ECO:0000259" key="18">
    <source>
        <dbReference type="Pfam" id="PF03199"/>
    </source>
</evidence>
<dbReference type="InterPro" id="IPR037013">
    <property type="entry name" value="GSH-S_sub-bd_sf"/>
</dbReference>
<keyword evidence="6 15" id="KW-0436">Ligase</keyword>
<accession>A0AAW2HL12</accession>
<comment type="caution">
    <text evidence="19">The sequence shown here is derived from an EMBL/GenBank/DDBJ whole genome shotgun (WGS) entry which is preliminary data.</text>
</comment>
<evidence type="ECO:0000313" key="19">
    <source>
        <dbReference type="EMBL" id="KAL0270492.1"/>
    </source>
</evidence>
<evidence type="ECO:0000256" key="4">
    <source>
        <dbReference type="ARBA" id="ARBA00012214"/>
    </source>
</evidence>
<dbReference type="PANTHER" id="PTHR11130:SF0">
    <property type="entry name" value="GLUTATHIONE SYNTHETASE"/>
    <property type="match status" value="1"/>
</dbReference>
<feature type="binding site" evidence="16">
    <location>
        <position position="458"/>
    </location>
    <ligand>
        <name>ATP</name>
        <dbReference type="ChEBI" id="CHEBI:30616"/>
    </ligand>
</feature>
<dbReference type="GO" id="GO:0005524">
    <property type="term" value="F:ATP binding"/>
    <property type="evidence" value="ECO:0007669"/>
    <property type="project" value="UniProtKB-UniRule"/>
</dbReference>
<dbReference type="InterPro" id="IPR014042">
    <property type="entry name" value="Glutathione_synthase_a-hlx"/>
</dbReference>
<dbReference type="Gene3D" id="3.30.1490.80">
    <property type="match status" value="1"/>
</dbReference>
<keyword evidence="9 15" id="KW-0547">Nucleotide-binding</keyword>
<feature type="binding site" evidence="16">
    <location>
        <begin position="367"/>
        <end position="376"/>
    </location>
    <ligand>
        <name>ATP</name>
        <dbReference type="ChEBI" id="CHEBI:30616"/>
    </ligand>
</feature>